<feature type="domain" description="Lsr2 DNA-binding" evidence="3">
    <location>
        <begin position="100"/>
        <end position="131"/>
    </location>
</feature>
<proteinExistence type="predicted"/>
<keyword evidence="1" id="KW-0238">DNA-binding</keyword>
<evidence type="ECO:0000313" key="4">
    <source>
        <dbReference type="EMBL" id="MDQ1124951.1"/>
    </source>
</evidence>
<reference evidence="4 5" key="1">
    <citation type="submission" date="2023-07" db="EMBL/GenBank/DDBJ databases">
        <title>Functional and genomic diversity of the sorghum phyllosphere microbiome.</title>
        <authorList>
            <person name="Shade A."/>
        </authorList>
    </citation>
    <scope>NUCLEOTIDE SEQUENCE [LARGE SCALE GENOMIC DNA]</scope>
    <source>
        <strain evidence="4 5">SORGH_AS_1207</strain>
    </source>
</reference>
<dbReference type="EMBL" id="JAUTBF010000001">
    <property type="protein sequence ID" value="MDQ1124951.1"/>
    <property type="molecule type" value="Genomic_DNA"/>
</dbReference>
<feature type="domain" description="Lsr2 dimerization" evidence="2">
    <location>
        <begin position="19"/>
        <end position="79"/>
    </location>
</feature>
<accession>A0ABU0TZ62</accession>
<dbReference type="Gene3D" id="3.30.60.230">
    <property type="entry name" value="Lsr2, dimerization domain"/>
    <property type="match status" value="1"/>
</dbReference>
<evidence type="ECO:0000259" key="2">
    <source>
        <dbReference type="Pfam" id="PF11774"/>
    </source>
</evidence>
<organism evidence="4 5">
    <name type="scientific">Microbacterium trichothecenolyticum</name>
    <name type="common">Aureobacterium trichothecenolyticum</name>
    <dbReference type="NCBI Taxonomy" id="69370"/>
    <lineage>
        <taxon>Bacteria</taxon>
        <taxon>Bacillati</taxon>
        <taxon>Actinomycetota</taxon>
        <taxon>Actinomycetes</taxon>
        <taxon>Micrococcales</taxon>
        <taxon>Microbacteriaceae</taxon>
        <taxon>Microbacterium</taxon>
    </lineage>
</organism>
<protein>
    <recommendedName>
        <fullName evidence="6">Lsr2 protein</fullName>
    </recommendedName>
</protein>
<evidence type="ECO:0008006" key="6">
    <source>
        <dbReference type="Google" id="ProtNLM"/>
    </source>
</evidence>
<dbReference type="Pfam" id="PF23359">
    <property type="entry name" value="Lsr2_DNA-bd"/>
    <property type="match status" value="1"/>
</dbReference>
<evidence type="ECO:0000256" key="1">
    <source>
        <dbReference type="ARBA" id="ARBA00023125"/>
    </source>
</evidence>
<keyword evidence="5" id="KW-1185">Reference proteome</keyword>
<dbReference type="InterPro" id="IPR024412">
    <property type="entry name" value="Lsr2_dim_dom"/>
</dbReference>
<evidence type="ECO:0000259" key="3">
    <source>
        <dbReference type="Pfam" id="PF23359"/>
    </source>
</evidence>
<dbReference type="InterPro" id="IPR036625">
    <property type="entry name" value="E3-bd_dom_sf"/>
</dbReference>
<dbReference type="RefSeq" id="WP_307486888.1">
    <property type="nucleotide sequence ID" value="NZ_JAUTBF010000001.1"/>
</dbReference>
<evidence type="ECO:0000313" key="5">
    <source>
        <dbReference type="Proteomes" id="UP001226691"/>
    </source>
</evidence>
<sequence length="181" mass="19317">MSTNVGAMGYVRLCRFTSMATRHVAQLIDDLDGTPLEEGEGKQITFSIEGRVYEIDLSDKNADTFFQALAPFVNAARPTGSAATPRAGSRATRAKSDVNLAAVRKWARENGHTVSDRGRVPATIVEAYKAAAAEPVLIPPLTLVSPREYDASALLPEASLVERPCLLGEARSCRGGSITSP</sequence>
<dbReference type="Pfam" id="PF11774">
    <property type="entry name" value="Lsr2"/>
    <property type="match status" value="1"/>
</dbReference>
<gene>
    <name evidence="4" type="ORF">QE412_003524</name>
</gene>
<name>A0ABU0TZ62_MICTR</name>
<comment type="caution">
    <text evidence="4">The sequence shown here is derived from an EMBL/GenBank/DDBJ whole genome shotgun (WGS) entry which is preliminary data.</text>
</comment>
<dbReference type="Proteomes" id="UP001226691">
    <property type="component" value="Unassembled WGS sequence"/>
</dbReference>
<dbReference type="InterPro" id="IPR042261">
    <property type="entry name" value="Lsr2-like_dimerization"/>
</dbReference>
<dbReference type="Gene3D" id="4.10.320.10">
    <property type="entry name" value="E3-binding domain"/>
    <property type="match status" value="1"/>
</dbReference>
<dbReference type="InterPro" id="IPR055370">
    <property type="entry name" value="Lsr2_DNA-bd"/>
</dbReference>